<gene>
    <name evidence="1" type="primary">Env1_0</name>
    <name evidence="1" type="ORF">HEMCOM_R15169</name>
</gene>
<proteinExistence type="predicted"/>
<organism evidence="1 2">
    <name type="scientific">Hemiprocne comata</name>
    <dbReference type="NCBI Taxonomy" id="243314"/>
    <lineage>
        <taxon>Eukaryota</taxon>
        <taxon>Metazoa</taxon>
        <taxon>Chordata</taxon>
        <taxon>Craniata</taxon>
        <taxon>Vertebrata</taxon>
        <taxon>Euteleostomi</taxon>
        <taxon>Archelosauria</taxon>
        <taxon>Archosauria</taxon>
        <taxon>Dinosauria</taxon>
        <taxon>Saurischia</taxon>
        <taxon>Theropoda</taxon>
        <taxon>Coelurosauria</taxon>
        <taxon>Aves</taxon>
        <taxon>Neognathae</taxon>
        <taxon>Neoaves</taxon>
        <taxon>Strisores</taxon>
        <taxon>Apodiformes</taxon>
        <taxon>Apodidae</taxon>
        <taxon>Hemiprocninae</taxon>
        <taxon>Hemiprocne</taxon>
    </lineage>
</organism>
<dbReference type="AlphaFoldDB" id="A0A7K9DM42"/>
<feature type="non-terminal residue" evidence="1">
    <location>
        <position position="78"/>
    </location>
</feature>
<feature type="non-terminal residue" evidence="1">
    <location>
        <position position="1"/>
    </location>
</feature>
<reference evidence="1 2" key="1">
    <citation type="submission" date="2019-09" db="EMBL/GenBank/DDBJ databases">
        <title>Bird 10,000 Genomes (B10K) Project - Family phase.</title>
        <authorList>
            <person name="Zhang G."/>
        </authorList>
    </citation>
    <scope>NUCLEOTIDE SEQUENCE [LARGE SCALE GENOMIC DNA]</scope>
    <source>
        <strain evidence="1">B10K-DU-001-23</strain>
        <tissue evidence="1">Muscle</tissue>
    </source>
</reference>
<keyword evidence="2" id="KW-1185">Reference proteome</keyword>
<dbReference type="Proteomes" id="UP000518305">
    <property type="component" value="Unassembled WGS sequence"/>
</dbReference>
<sequence length="78" mass="8927">DPLWKLVQAAYQTLNHTNPNITSACWLCYDIRPPFYEAIGLNATYNLTTEDNPPQCQWEERRIGLTMQQVRGKGVCLG</sequence>
<protein>
    <submittedName>
        <fullName evidence="1">ENV1 protein</fullName>
    </submittedName>
</protein>
<evidence type="ECO:0000313" key="2">
    <source>
        <dbReference type="Proteomes" id="UP000518305"/>
    </source>
</evidence>
<comment type="caution">
    <text evidence="1">The sequence shown here is derived from an EMBL/GenBank/DDBJ whole genome shotgun (WGS) entry which is preliminary data.</text>
</comment>
<evidence type="ECO:0000313" key="1">
    <source>
        <dbReference type="EMBL" id="NXG65377.1"/>
    </source>
</evidence>
<dbReference type="Pfam" id="PF00429">
    <property type="entry name" value="TLV_coat"/>
    <property type="match status" value="1"/>
</dbReference>
<dbReference type="InterPro" id="IPR018154">
    <property type="entry name" value="TLV/ENV_coat_polyprotein"/>
</dbReference>
<dbReference type="EMBL" id="VWZJ01012083">
    <property type="protein sequence ID" value="NXG65377.1"/>
    <property type="molecule type" value="Genomic_DNA"/>
</dbReference>
<accession>A0A7K9DM42</accession>
<dbReference type="OrthoDB" id="9306952at2759"/>
<name>A0A7K9DM42_9AVES</name>